<dbReference type="EMBL" id="BJNG01000022">
    <property type="protein sequence ID" value="GEC20710.1"/>
    <property type="molecule type" value="Genomic_DNA"/>
</dbReference>
<proteinExistence type="predicted"/>
<gene>
    <name evidence="2" type="ORF">PHY01_29930</name>
</gene>
<accession>A0A4Y3WRK6</accession>
<feature type="region of interest" description="Disordered" evidence="1">
    <location>
        <begin position="225"/>
        <end position="248"/>
    </location>
</feature>
<comment type="caution">
    <text evidence="2">The sequence shown here is derived from an EMBL/GenBank/DDBJ whole genome shotgun (WGS) entry which is preliminary data.</text>
</comment>
<organism evidence="2 3">
    <name type="scientific">Pseudonocardia hydrocarbonoxydans</name>
    <dbReference type="NCBI Taxonomy" id="76726"/>
    <lineage>
        <taxon>Bacteria</taxon>
        <taxon>Bacillati</taxon>
        <taxon>Actinomycetota</taxon>
        <taxon>Actinomycetes</taxon>
        <taxon>Pseudonocardiales</taxon>
        <taxon>Pseudonocardiaceae</taxon>
        <taxon>Pseudonocardia</taxon>
    </lineage>
</organism>
<reference evidence="2 3" key="1">
    <citation type="submission" date="2019-06" db="EMBL/GenBank/DDBJ databases">
        <title>Whole genome shotgun sequence of Pseudonocardia hydrocarbonoxydans NBRC 14498.</title>
        <authorList>
            <person name="Hosoyama A."/>
            <person name="Uohara A."/>
            <person name="Ohji S."/>
            <person name="Ichikawa N."/>
        </authorList>
    </citation>
    <scope>NUCLEOTIDE SEQUENCE [LARGE SCALE GENOMIC DNA]</scope>
    <source>
        <strain evidence="2 3">NBRC 14498</strain>
    </source>
</reference>
<dbReference type="InterPro" id="IPR029046">
    <property type="entry name" value="LolA/LolB/LppX"/>
</dbReference>
<sequence length="320" mass="32448">MVGLGLLAVPTGAGAAPVLPPVTPEELVASVLTADPDAFAGTVEVDNSLGLPPLPDVPQAGDGTSTARVWSDGEDGGRVQLPTADGEKTFVSDGTTFWAYDSQGRTVTEGTGADRPARPDAADPAAAATEAIRMLQSSSTVTVDGTAEVAGRPAYELVLSPAPDERTLLREVRIAVDAEQRVPLRMTVLATGSSDPALQVGFTELAFGPQDPALFTFTPPPGSTVVEPDAERPEGLPERPGTAPTVVGDGWDTVVLATVPATGEGEGTGMDLRALGTPVSGPWGSGTLIGTAVANAIVTDDGRVAVGAVPEQVLTEALAR</sequence>
<dbReference type="PANTHER" id="PTHR37507:SF2">
    <property type="entry name" value="SPORULATION PROTEIN YDCC"/>
    <property type="match status" value="1"/>
</dbReference>
<dbReference type="AlphaFoldDB" id="A0A4Y3WRK6"/>
<evidence type="ECO:0000313" key="2">
    <source>
        <dbReference type="EMBL" id="GEC20710.1"/>
    </source>
</evidence>
<protein>
    <submittedName>
        <fullName evidence="2">Membrane protein</fullName>
    </submittedName>
</protein>
<evidence type="ECO:0000313" key="3">
    <source>
        <dbReference type="Proteomes" id="UP000320338"/>
    </source>
</evidence>
<dbReference type="SUPFAM" id="SSF89392">
    <property type="entry name" value="Prokaryotic lipoproteins and lipoprotein localization factors"/>
    <property type="match status" value="1"/>
</dbReference>
<evidence type="ECO:0000256" key="1">
    <source>
        <dbReference type="SAM" id="MobiDB-lite"/>
    </source>
</evidence>
<dbReference type="Proteomes" id="UP000320338">
    <property type="component" value="Unassembled WGS sequence"/>
</dbReference>
<feature type="region of interest" description="Disordered" evidence="1">
    <location>
        <begin position="51"/>
        <end position="76"/>
    </location>
</feature>
<dbReference type="InterPro" id="IPR052944">
    <property type="entry name" value="Sporulation_related"/>
</dbReference>
<dbReference type="Gene3D" id="2.50.20.10">
    <property type="entry name" value="Lipoprotein localisation LolA/LolB/LppX"/>
    <property type="match status" value="1"/>
</dbReference>
<name>A0A4Y3WRK6_9PSEU</name>
<dbReference type="PANTHER" id="PTHR37507">
    <property type="entry name" value="SPORULATION PROTEIN YDCC"/>
    <property type="match status" value="1"/>
</dbReference>
<keyword evidence="3" id="KW-1185">Reference proteome</keyword>